<dbReference type="AlphaFoldDB" id="A0A3N0Z3G7"/>
<dbReference type="EMBL" id="RJVU01014363">
    <property type="protein sequence ID" value="ROL52861.1"/>
    <property type="molecule type" value="Genomic_DNA"/>
</dbReference>
<proteinExistence type="predicted"/>
<protein>
    <submittedName>
        <fullName evidence="1">Uncharacterized protein</fullName>
    </submittedName>
</protein>
<keyword evidence="2" id="KW-1185">Reference proteome</keyword>
<accession>A0A3N0Z3G7</accession>
<name>A0A3N0Z3G7_ANAGA</name>
<organism evidence="1 2">
    <name type="scientific">Anabarilius grahami</name>
    <name type="common">Kanglang fish</name>
    <name type="synonym">Barilius grahami</name>
    <dbReference type="NCBI Taxonomy" id="495550"/>
    <lineage>
        <taxon>Eukaryota</taxon>
        <taxon>Metazoa</taxon>
        <taxon>Chordata</taxon>
        <taxon>Craniata</taxon>
        <taxon>Vertebrata</taxon>
        <taxon>Euteleostomi</taxon>
        <taxon>Actinopterygii</taxon>
        <taxon>Neopterygii</taxon>
        <taxon>Teleostei</taxon>
        <taxon>Ostariophysi</taxon>
        <taxon>Cypriniformes</taxon>
        <taxon>Xenocyprididae</taxon>
        <taxon>Xenocypridinae</taxon>
        <taxon>Xenocypridinae incertae sedis</taxon>
        <taxon>Anabarilius</taxon>
    </lineage>
</organism>
<gene>
    <name evidence="1" type="ORF">DPX16_8424</name>
</gene>
<reference evidence="1 2" key="1">
    <citation type="submission" date="2018-10" db="EMBL/GenBank/DDBJ databases">
        <title>Genome assembly for a Yunnan-Guizhou Plateau 3E fish, Anabarilius grahami (Regan), and its evolutionary and genetic applications.</title>
        <authorList>
            <person name="Jiang W."/>
        </authorList>
    </citation>
    <scope>NUCLEOTIDE SEQUENCE [LARGE SCALE GENOMIC DNA]</scope>
    <source>
        <strain evidence="1">AG-KIZ</strain>
        <tissue evidence="1">Muscle</tissue>
    </source>
</reference>
<evidence type="ECO:0000313" key="1">
    <source>
        <dbReference type="EMBL" id="ROL52861.1"/>
    </source>
</evidence>
<dbReference type="Proteomes" id="UP000281406">
    <property type="component" value="Unassembled WGS sequence"/>
</dbReference>
<evidence type="ECO:0000313" key="2">
    <source>
        <dbReference type="Proteomes" id="UP000281406"/>
    </source>
</evidence>
<comment type="caution">
    <text evidence="1">The sequence shown here is derived from an EMBL/GenBank/DDBJ whole genome shotgun (WGS) entry which is preliminary data.</text>
</comment>
<sequence>MELRLGGIGEFESGEERKKAEKVGNSFPSQLQIAGANSEKREVSEGLKVKVSQRLLSLGQQLHLLGIIDLPGRILMLVPQTSSDFIFRLGNCNVSWYSIMVGALSGALNMKSEEERFVYELNVTDGDVVMSKASVLTALMSLFTLGEGD</sequence>